<keyword evidence="2" id="KW-1185">Reference proteome</keyword>
<dbReference type="SUPFAM" id="SSF51197">
    <property type="entry name" value="Clavaminate synthase-like"/>
    <property type="match status" value="1"/>
</dbReference>
<dbReference type="AlphaFoldDB" id="A0A085V444"/>
<organism evidence="1 2">
    <name type="scientific">Pseudomonas syringae</name>
    <dbReference type="NCBI Taxonomy" id="317"/>
    <lineage>
        <taxon>Bacteria</taxon>
        <taxon>Pseudomonadati</taxon>
        <taxon>Pseudomonadota</taxon>
        <taxon>Gammaproteobacteria</taxon>
        <taxon>Pseudomonadales</taxon>
        <taxon>Pseudomonadaceae</taxon>
        <taxon>Pseudomonas</taxon>
    </lineage>
</organism>
<protein>
    <recommendedName>
        <fullName evidence="3">Phytanoyl-CoA dioxygenase</fullName>
    </recommendedName>
</protein>
<dbReference type="Proteomes" id="UP000028631">
    <property type="component" value="Unassembled WGS sequence"/>
</dbReference>
<dbReference type="PATRIC" id="fig|317.175.peg.5511"/>
<dbReference type="OrthoDB" id="4732009at2"/>
<sequence length="261" mass="29374">MPASFAMTSEQIKQMADDINTSGFTQLRGVLSPVELQQLRTYTQAQAELHRGEYFAHHGEKALNGCPLSAIWEDTHFKQMLASLYRQGFGAEPASPQIFPVLRCVQGNQGLRESNSFHFDASLVTVLVPIFIPSEGEQRGDLMLFPNLRKTHRNVLFNVLQKAFVQNSFIRKLMVMGIRRGWLKPKTLTLAPGDIYLFWGYRTLHANEPCSPEVTRATAIFHFGDPHAGSLSTRLILRLNQRRARRASQRAGAKPSQPTAL</sequence>
<dbReference type="RefSeq" id="WP_154232303.1">
    <property type="nucleotide sequence ID" value="NZ_JPQU01000109.1"/>
</dbReference>
<name>A0A085V444_PSESX</name>
<proteinExistence type="predicted"/>
<reference evidence="1 2" key="1">
    <citation type="submission" date="2014-07" db="EMBL/GenBank/DDBJ databases">
        <title>Draft Genome Sequences of Environmental Pseudomonas syringae strains.</title>
        <authorList>
            <person name="Baltrus D.A."/>
            <person name="Berge O."/>
            <person name="Morris C."/>
        </authorList>
    </citation>
    <scope>NUCLEOTIDE SEQUENCE [LARGE SCALE GENOMIC DNA]</scope>
    <source>
        <strain evidence="1 2">GAW0119</strain>
    </source>
</reference>
<evidence type="ECO:0000313" key="2">
    <source>
        <dbReference type="Proteomes" id="UP000028631"/>
    </source>
</evidence>
<comment type="caution">
    <text evidence="1">The sequence shown here is derived from an EMBL/GenBank/DDBJ whole genome shotgun (WGS) entry which is preliminary data.</text>
</comment>
<accession>A0A085V444</accession>
<evidence type="ECO:0000313" key="1">
    <source>
        <dbReference type="EMBL" id="KFE50207.1"/>
    </source>
</evidence>
<evidence type="ECO:0008006" key="3">
    <source>
        <dbReference type="Google" id="ProtNLM"/>
    </source>
</evidence>
<dbReference type="EMBL" id="JPQU01000109">
    <property type="protein sequence ID" value="KFE50207.1"/>
    <property type="molecule type" value="Genomic_DNA"/>
</dbReference>
<gene>
    <name evidence="1" type="ORF">IV01_26460</name>
</gene>